<evidence type="ECO:0008006" key="4">
    <source>
        <dbReference type="Google" id="ProtNLM"/>
    </source>
</evidence>
<dbReference type="EMBL" id="JAJHUN010000001">
    <property type="protein sequence ID" value="KAJ4164837.1"/>
    <property type="molecule type" value="Genomic_DNA"/>
</dbReference>
<dbReference type="Proteomes" id="UP001144673">
    <property type="component" value="Chromosome 1"/>
</dbReference>
<evidence type="ECO:0000313" key="2">
    <source>
        <dbReference type="EMBL" id="KAJ4164837.1"/>
    </source>
</evidence>
<protein>
    <recommendedName>
        <fullName evidence="4">M6 metalloprotease</fullName>
    </recommendedName>
</protein>
<accession>A0A9W8QR97</accession>
<name>A0A9W8QR97_AKAMU</name>
<dbReference type="RefSeq" id="XP_056059752.1">
    <property type="nucleotide sequence ID" value="XM_056204390.1"/>
</dbReference>
<dbReference type="GO" id="GO:0008233">
    <property type="term" value="F:peptidase activity"/>
    <property type="evidence" value="ECO:0007669"/>
    <property type="project" value="InterPro"/>
</dbReference>
<evidence type="ECO:0000313" key="3">
    <source>
        <dbReference type="Proteomes" id="UP001144673"/>
    </source>
</evidence>
<dbReference type="InterPro" id="IPR008757">
    <property type="entry name" value="Peptidase_M6-like_domain"/>
</dbReference>
<organism evidence="2 3">
    <name type="scientific">Akanthomyces muscarius</name>
    <name type="common">Entomopathogenic fungus</name>
    <name type="synonym">Lecanicillium muscarium</name>
    <dbReference type="NCBI Taxonomy" id="2231603"/>
    <lineage>
        <taxon>Eukaryota</taxon>
        <taxon>Fungi</taxon>
        <taxon>Dikarya</taxon>
        <taxon>Ascomycota</taxon>
        <taxon>Pezizomycotina</taxon>
        <taxon>Sordariomycetes</taxon>
        <taxon>Hypocreomycetidae</taxon>
        <taxon>Hypocreales</taxon>
        <taxon>Cordycipitaceae</taxon>
        <taxon>Akanthomyces</taxon>
    </lineage>
</organism>
<proteinExistence type="predicted"/>
<sequence length="674" mass="72971">MGCASRFIFAALSGTMALASVRPQHEPFQPIDPQNWVNPDDMTWADYKASPGTNWSDPSRIGSDRNFKIALVVVDYDNLPFVISAPPNSTVFGNPLPRHGNIERGNVPSYYRDLLNKPTELNRGHTLHEYWMEDSGGRFGVDLTSFGPYRMPAHHFRYGVDEQFNPGACPTNETCSLSLRDAAFSAWRHDVGNDTANAFELVFILSAGQDESSTWQEFGEMKFASEDHVPDAFGPPAGAQIPNFAATRYVSWTSWASASTVWPNAGGGSSLQCESSGMATYAHELSHLLNIGDNYNNPYGQPPRRSYTGPWSMLSRGTFNGPGGPHSRWQIPALQGGALGSQHSVRDKLYIGLISDNRILNVSKSSLQTQGPMTTRVTARNSQCGIIALCVAFGQDSSPACNATTDPMCDGGKYNAYDLEVVDRMGTDSFQADSGVMISKIKYAATAPFQWTIDANPQDIGLVDFVRPNGTKSMVSIGDYRQLLDALFHAGTDSGSEFEHIDEPNGLHLYVLGRHRSSKGTLSYTVAARSLQDTSGIEYGAELSAGSVVSTAGAGASAGVFCSFNLRNNGTQKHETSSDKVEAQKYTSSDIYRLSATVSGSGWEVQVPNEVATAQFGQEVSVLVAAKASEGSHTEATVTLKATSESDKNAVAVAECKIRTKRDKPDSNFLYQLP</sequence>
<dbReference type="GeneID" id="80893651"/>
<reference evidence="2" key="1">
    <citation type="journal article" date="2023" name="Access Microbiol">
        <title>De-novo genome assembly for Akanthomyces muscarius, a biocontrol agent of insect agricultural pests.</title>
        <authorList>
            <person name="Erdos Z."/>
            <person name="Studholme D.J."/>
            <person name="Raymond B."/>
            <person name="Sharma M."/>
        </authorList>
    </citation>
    <scope>NUCLEOTIDE SEQUENCE</scope>
    <source>
        <strain evidence="2">Ve6</strain>
    </source>
</reference>
<feature type="chain" id="PRO_5040998031" description="M6 metalloprotease" evidence="1">
    <location>
        <begin position="24"/>
        <end position="674"/>
    </location>
</feature>
<dbReference type="NCBIfam" id="TIGR03296">
    <property type="entry name" value="M6dom_TIGR03296"/>
    <property type="match status" value="1"/>
</dbReference>
<evidence type="ECO:0000256" key="1">
    <source>
        <dbReference type="SAM" id="SignalP"/>
    </source>
</evidence>
<dbReference type="KEGG" id="amus:LMH87_006492"/>
<dbReference type="GO" id="GO:0006508">
    <property type="term" value="P:proteolysis"/>
    <property type="evidence" value="ECO:0007669"/>
    <property type="project" value="InterPro"/>
</dbReference>
<keyword evidence="3" id="KW-1185">Reference proteome</keyword>
<gene>
    <name evidence="2" type="ORF">LMH87_006492</name>
</gene>
<keyword evidence="1" id="KW-0732">Signal</keyword>
<feature type="signal peptide" evidence="1">
    <location>
        <begin position="1"/>
        <end position="23"/>
    </location>
</feature>
<comment type="caution">
    <text evidence="2">The sequence shown here is derived from an EMBL/GenBank/DDBJ whole genome shotgun (WGS) entry which is preliminary data.</text>
</comment>
<dbReference type="AlphaFoldDB" id="A0A9W8QR97"/>